<feature type="compositionally biased region" description="Basic and acidic residues" evidence="1">
    <location>
        <begin position="389"/>
        <end position="402"/>
    </location>
</feature>
<gene>
    <name evidence="2" type="ORF">HOP53_21020</name>
</gene>
<dbReference type="Proteomes" id="UP001320168">
    <property type="component" value="Unassembled WGS sequence"/>
</dbReference>
<organism evidence="2 3">
    <name type="scientific">Billgrantia ethanolica</name>
    <dbReference type="NCBI Taxonomy" id="2733486"/>
    <lineage>
        <taxon>Bacteria</taxon>
        <taxon>Pseudomonadati</taxon>
        <taxon>Pseudomonadota</taxon>
        <taxon>Gammaproteobacteria</taxon>
        <taxon>Oceanospirillales</taxon>
        <taxon>Halomonadaceae</taxon>
        <taxon>Billgrantia</taxon>
    </lineage>
</organism>
<protein>
    <recommendedName>
        <fullName evidence="4">Helix-turn-helix domain-containing protein</fullName>
    </recommendedName>
</protein>
<evidence type="ECO:0008006" key="4">
    <source>
        <dbReference type="Google" id="ProtNLM"/>
    </source>
</evidence>
<dbReference type="NCBIfam" id="NF040582">
    <property type="entry name" value="STY4528_fam"/>
    <property type="match status" value="1"/>
</dbReference>
<name>A0ABS9A9J8_9GAMM</name>
<reference evidence="2 3" key="1">
    <citation type="journal article" date="2021" name="Front. Microbiol.">
        <title>Aerobic Denitrification and Heterotrophic Sulfur Oxidation in the Genus Halomonas Revealed by Six Novel Species Characterizations and Genome-Based Analysis.</title>
        <authorList>
            <person name="Wang L."/>
            <person name="Shao Z."/>
        </authorList>
    </citation>
    <scope>NUCLEOTIDE SEQUENCE [LARGE SCALE GENOMIC DNA]</scope>
    <source>
        <strain evidence="2 3">MCCC 1A11081</strain>
    </source>
</reference>
<comment type="caution">
    <text evidence="2">The sequence shown here is derived from an EMBL/GenBank/DDBJ whole genome shotgun (WGS) entry which is preliminary data.</text>
</comment>
<keyword evidence="3" id="KW-1185">Reference proteome</keyword>
<evidence type="ECO:0000313" key="3">
    <source>
        <dbReference type="Proteomes" id="UP001320168"/>
    </source>
</evidence>
<feature type="region of interest" description="Disordered" evidence="1">
    <location>
        <begin position="217"/>
        <end position="272"/>
    </location>
</feature>
<evidence type="ECO:0000313" key="2">
    <source>
        <dbReference type="EMBL" id="MCE8005320.1"/>
    </source>
</evidence>
<dbReference type="EMBL" id="JABFTX010000006">
    <property type="protein sequence ID" value="MCE8005320.1"/>
    <property type="molecule type" value="Genomic_DNA"/>
</dbReference>
<evidence type="ECO:0000256" key="1">
    <source>
        <dbReference type="SAM" id="MobiDB-lite"/>
    </source>
</evidence>
<proteinExistence type="predicted"/>
<feature type="region of interest" description="Disordered" evidence="1">
    <location>
        <begin position="387"/>
        <end position="436"/>
    </location>
</feature>
<sequence>MGRNVADVEVLVGRAASAITQRRGNTASALADQAEDQGADGLLFLGNPHETVPRALLIDKRLGAVDVLGWQVIHMLANSDRTTAFPTYDQLQPLLRSGVGSQASRGTVARVMAVLRLTRWMSLCHRSRNESNGRVIGNVYALHDEPVSPTEASMLDREYFAFVEQSCRHKNRAVRDVALLIRSELEDEGALIPDSPGKARKPVPSPIARLNQRARRFEEMQPSSQSELRRFSSDNPQFSVRTKSEINGLAASSQSELRERHERTVPSSQSELSLKSKSYRLVPLANSALTTVRSSNHYLRTGKEGRSQDMAYSRQLFWSDLLELQPGDRDTIIDAMSVLPVELQQAVLDETAGKVASGKSDNPRGLLYGLIKRATAGEFRVTQHAQQQAERRGERYVQDTFRHPTGPGPLSLGPFASHTPDEPASEAAKGQKVDGQAARQELLASLGIRR</sequence>
<dbReference type="RefSeq" id="WP_234271821.1">
    <property type="nucleotide sequence ID" value="NZ_JABFTX010000006.1"/>
</dbReference>
<accession>A0ABS9A9J8</accession>
<dbReference type="InterPro" id="IPR047749">
    <property type="entry name" value="STY4528-like"/>
</dbReference>